<dbReference type="Proteomes" id="UP000774750">
    <property type="component" value="Unassembled WGS sequence"/>
</dbReference>
<reference evidence="6" key="1">
    <citation type="submission" date="2020-08" db="EMBL/GenBank/DDBJ databases">
        <authorList>
            <person name="Cejkova D."/>
            <person name="Kubasova T."/>
            <person name="Jahodarova E."/>
            <person name="Rychlik I."/>
        </authorList>
    </citation>
    <scope>NUCLEOTIDE SEQUENCE</scope>
    <source>
        <strain evidence="6">An559</strain>
    </source>
</reference>
<dbReference type="AlphaFoldDB" id="A0A938X845"/>
<comment type="caution">
    <text evidence="6">The sequence shown here is derived from an EMBL/GenBank/DDBJ whole genome shotgun (WGS) entry which is preliminary data.</text>
</comment>
<dbReference type="InterPro" id="IPR043129">
    <property type="entry name" value="ATPase_NBD"/>
</dbReference>
<keyword evidence="2" id="KW-0808">Transferase</keyword>
<name>A0A938X845_9FIRM</name>
<sequence>METKTLDLLGTSLGIELGSTRIKAVLIDSAHNVVATGSHEWENQFENGYWTYALCDVWAGIQDAVAQVMAQVCEEYGTPLSQVGAVGVSAMMHGYLPFDENGNQLAAFRTWRNTTTARAAEKLTERFSFNIPQRWSIAHLYQAMLSNEAHLASLASINTLAGYVHEMLTGKRVLGVGEASGMFPIDSETGDYDARMVKTFDQILAEHHMSKTTKQLLPTVCKAGDDAGVLTAEGANRLDPTGVLQPGALMCPPEGDAGTGMVATNSIKVCTGNVSAGTSIFAMIVLSKALSRVYPEIDMVTTPEGLPVAMVHCNTCSSDLDAWVRVFGEMTAVSGASLTKSQCYDLFYKQALAGDPDCGGLVHFNYYAGEPITGLEDGCPLLLRRADSSLTFANLARVQLYSAMATLKLGMDLLLNSENVTLCSLMGHGGLFKTPLASQRLMAGALNVPVKVQKTAGEGGPWGMAVLAAYRKNKKEGQTLSQYLDEIVFRDEECTVCEPDPADVQGFADFIDRYQKCISVEKEAVEALKQ</sequence>
<reference evidence="6" key="2">
    <citation type="journal article" date="2021" name="Sci. Rep.">
        <title>The distribution of antibiotic resistance genes in chicken gut microbiota commensals.</title>
        <authorList>
            <person name="Juricova H."/>
            <person name="Matiasovicova J."/>
            <person name="Kubasova T."/>
            <person name="Cejkova D."/>
            <person name="Rychlik I."/>
        </authorList>
    </citation>
    <scope>NUCLEOTIDE SEQUENCE</scope>
    <source>
        <strain evidence="6">An559</strain>
    </source>
</reference>
<evidence type="ECO:0000313" key="6">
    <source>
        <dbReference type="EMBL" id="MBM6920961.1"/>
    </source>
</evidence>
<evidence type="ECO:0000256" key="1">
    <source>
        <dbReference type="ARBA" id="ARBA00009156"/>
    </source>
</evidence>
<organism evidence="6 7">
    <name type="scientific">Merdimmobilis hominis</name>
    <dbReference type="NCBI Taxonomy" id="2897707"/>
    <lineage>
        <taxon>Bacteria</taxon>
        <taxon>Bacillati</taxon>
        <taxon>Bacillota</taxon>
        <taxon>Clostridia</taxon>
        <taxon>Eubacteriales</taxon>
        <taxon>Oscillospiraceae</taxon>
        <taxon>Merdimmobilis</taxon>
    </lineage>
</organism>
<dbReference type="PANTHER" id="PTHR43095:SF5">
    <property type="entry name" value="XYLULOSE KINASE"/>
    <property type="match status" value="1"/>
</dbReference>
<evidence type="ECO:0000259" key="4">
    <source>
        <dbReference type="Pfam" id="PF00370"/>
    </source>
</evidence>
<dbReference type="Gene3D" id="3.30.420.40">
    <property type="match status" value="2"/>
</dbReference>
<feature type="domain" description="Carbohydrate kinase FGGY N-terminal" evidence="4">
    <location>
        <begin position="13"/>
        <end position="236"/>
    </location>
</feature>
<protein>
    <submittedName>
        <fullName evidence="6">ATPase</fullName>
    </submittedName>
</protein>
<keyword evidence="7" id="KW-1185">Reference proteome</keyword>
<dbReference type="RefSeq" id="WP_204446436.1">
    <property type="nucleotide sequence ID" value="NZ_JACJKY010000009.1"/>
</dbReference>
<dbReference type="SUPFAM" id="SSF53067">
    <property type="entry name" value="Actin-like ATPase domain"/>
    <property type="match status" value="2"/>
</dbReference>
<evidence type="ECO:0000256" key="2">
    <source>
        <dbReference type="ARBA" id="ARBA00022679"/>
    </source>
</evidence>
<dbReference type="InterPro" id="IPR018485">
    <property type="entry name" value="FGGY_C"/>
</dbReference>
<dbReference type="InterPro" id="IPR050406">
    <property type="entry name" value="FGGY_Carb_Kinase"/>
</dbReference>
<dbReference type="GO" id="GO:0005975">
    <property type="term" value="P:carbohydrate metabolic process"/>
    <property type="evidence" value="ECO:0007669"/>
    <property type="project" value="InterPro"/>
</dbReference>
<dbReference type="PANTHER" id="PTHR43095">
    <property type="entry name" value="SUGAR KINASE"/>
    <property type="match status" value="1"/>
</dbReference>
<dbReference type="Pfam" id="PF02782">
    <property type="entry name" value="FGGY_C"/>
    <property type="match status" value="1"/>
</dbReference>
<evidence type="ECO:0000259" key="5">
    <source>
        <dbReference type="Pfam" id="PF02782"/>
    </source>
</evidence>
<comment type="similarity">
    <text evidence="1">Belongs to the FGGY kinase family.</text>
</comment>
<accession>A0A938X845</accession>
<dbReference type="Pfam" id="PF00370">
    <property type="entry name" value="FGGY_N"/>
    <property type="match status" value="1"/>
</dbReference>
<evidence type="ECO:0000313" key="7">
    <source>
        <dbReference type="Proteomes" id="UP000774750"/>
    </source>
</evidence>
<dbReference type="CDD" id="cd07809">
    <property type="entry name" value="ASKHA_NBD_FGGY_BaXK-like"/>
    <property type="match status" value="1"/>
</dbReference>
<proteinExistence type="inferred from homology"/>
<gene>
    <name evidence="6" type="ORF">H6A12_07330</name>
</gene>
<evidence type="ECO:0000256" key="3">
    <source>
        <dbReference type="ARBA" id="ARBA00022777"/>
    </source>
</evidence>
<dbReference type="InterPro" id="IPR018484">
    <property type="entry name" value="FGGY_N"/>
</dbReference>
<keyword evidence="3" id="KW-0418">Kinase</keyword>
<dbReference type="GO" id="GO:0016301">
    <property type="term" value="F:kinase activity"/>
    <property type="evidence" value="ECO:0007669"/>
    <property type="project" value="UniProtKB-KW"/>
</dbReference>
<feature type="domain" description="Carbohydrate kinase FGGY C-terminal" evidence="5">
    <location>
        <begin position="273"/>
        <end position="470"/>
    </location>
</feature>
<dbReference type="EMBL" id="JACJKY010000009">
    <property type="protein sequence ID" value="MBM6920961.1"/>
    <property type="molecule type" value="Genomic_DNA"/>
</dbReference>